<reference evidence="1 2" key="1">
    <citation type="submission" date="2020-02" db="EMBL/GenBank/DDBJ databases">
        <title>Bird 10,000 Genomes (B10K) Project - Family phase.</title>
        <authorList>
            <person name="Zhang G."/>
        </authorList>
    </citation>
    <scope>NUCLEOTIDE SEQUENCE [LARGE SCALE GENOMIC DNA]</scope>
    <source>
        <strain evidence="1">B10K-DU-001-40</strain>
        <tissue evidence="1">Muscle</tissue>
    </source>
</reference>
<dbReference type="AlphaFoldDB" id="A0A7L4GRS9"/>
<dbReference type="Proteomes" id="UP000584326">
    <property type="component" value="Unassembled WGS sequence"/>
</dbReference>
<name>A0A7L4GRS9_PODST</name>
<proteinExistence type="predicted"/>
<protein>
    <submittedName>
        <fullName evidence="1">ENV1 protein</fullName>
    </submittedName>
</protein>
<accession>A0A7L4GRS9</accession>
<keyword evidence="2" id="KW-1185">Reference proteome</keyword>
<dbReference type="InterPro" id="IPR018154">
    <property type="entry name" value="TLV/ENV_coat_polyprotein"/>
</dbReference>
<dbReference type="Pfam" id="PF00429">
    <property type="entry name" value="TLV_coat"/>
    <property type="match status" value="1"/>
</dbReference>
<comment type="caution">
    <text evidence="1">The sequence shown here is derived from an EMBL/GenBank/DDBJ whole genome shotgun (WGS) entry which is preliminary data.</text>
</comment>
<evidence type="ECO:0000313" key="1">
    <source>
        <dbReference type="EMBL" id="NXX15929.1"/>
    </source>
</evidence>
<organism evidence="1 2">
    <name type="scientific">Podargus strigoides</name>
    <name type="common">Tawny frogmouth</name>
    <name type="synonym">Caprimulgus strigoides</name>
    <dbReference type="NCBI Taxonomy" id="8905"/>
    <lineage>
        <taxon>Eukaryota</taxon>
        <taxon>Metazoa</taxon>
        <taxon>Chordata</taxon>
        <taxon>Craniata</taxon>
        <taxon>Vertebrata</taxon>
        <taxon>Euteleostomi</taxon>
        <taxon>Archelosauria</taxon>
        <taxon>Archosauria</taxon>
        <taxon>Dinosauria</taxon>
        <taxon>Saurischia</taxon>
        <taxon>Theropoda</taxon>
        <taxon>Coelurosauria</taxon>
        <taxon>Aves</taxon>
        <taxon>Neognathae</taxon>
        <taxon>Neoaves</taxon>
        <taxon>Strisores</taxon>
        <taxon>Caprimulgiformes</taxon>
        <taxon>Podargidae</taxon>
        <taxon>Podargus</taxon>
    </lineage>
</organism>
<sequence length="81" mass="9032">SQPNPLWEIVQATYQTLNYSQPNLTSGCWLCYDVNPPFYEAIGVNNTYNLSSEAMPSECSWGDRKKGITMQHITGIGKCIG</sequence>
<evidence type="ECO:0000313" key="2">
    <source>
        <dbReference type="Proteomes" id="UP000584326"/>
    </source>
</evidence>
<feature type="non-terminal residue" evidence="1">
    <location>
        <position position="81"/>
    </location>
</feature>
<dbReference type="OrthoDB" id="9306952at2759"/>
<gene>
    <name evidence="1" type="primary">Env1_2</name>
    <name evidence="1" type="ORF">PODSTR_R15701</name>
</gene>
<dbReference type="EMBL" id="VZTK01013782">
    <property type="protein sequence ID" value="NXX15929.1"/>
    <property type="molecule type" value="Genomic_DNA"/>
</dbReference>
<feature type="non-terminal residue" evidence="1">
    <location>
        <position position="1"/>
    </location>
</feature>